<evidence type="ECO:0000313" key="1">
    <source>
        <dbReference type="EMBL" id="KAI8419802.1"/>
    </source>
</evidence>
<dbReference type="EMBL" id="CM046114">
    <property type="protein sequence ID" value="KAI8419802.1"/>
    <property type="molecule type" value="Genomic_DNA"/>
</dbReference>
<organism evidence="1 2">
    <name type="scientific">Choristoneura fumiferana</name>
    <name type="common">Spruce budworm moth</name>
    <name type="synonym">Archips fumiferana</name>
    <dbReference type="NCBI Taxonomy" id="7141"/>
    <lineage>
        <taxon>Eukaryota</taxon>
        <taxon>Metazoa</taxon>
        <taxon>Ecdysozoa</taxon>
        <taxon>Arthropoda</taxon>
        <taxon>Hexapoda</taxon>
        <taxon>Insecta</taxon>
        <taxon>Pterygota</taxon>
        <taxon>Neoptera</taxon>
        <taxon>Endopterygota</taxon>
        <taxon>Lepidoptera</taxon>
        <taxon>Glossata</taxon>
        <taxon>Ditrysia</taxon>
        <taxon>Tortricoidea</taxon>
        <taxon>Tortricidae</taxon>
        <taxon>Tortricinae</taxon>
        <taxon>Choristoneura</taxon>
    </lineage>
</organism>
<name>A0ACC0J554_CHOFU</name>
<accession>A0ACC0J554</accession>
<protein>
    <submittedName>
        <fullName evidence="1">Uncharacterized protein</fullName>
    </submittedName>
</protein>
<keyword evidence="2" id="KW-1185">Reference proteome</keyword>
<reference evidence="1 2" key="1">
    <citation type="journal article" date="2022" name="Genome Biol. Evol.">
        <title>The Spruce Budworm Genome: Reconstructing the Evolutionary History of Antifreeze Proteins.</title>
        <authorList>
            <person name="Beliveau C."/>
            <person name="Gagne P."/>
            <person name="Picq S."/>
            <person name="Vernygora O."/>
            <person name="Keeling C.I."/>
            <person name="Pinkney K."/>
            <person name="Doucet D."/>
            <person name="Wen F."/>
            <person name="Johnston J.S."/>
            <person name="Maaroufi H."/>
            <person name="Boyle B."/>
            <person name="Laroche J."/>
            <person name="Dewar K."/>
            <person name="Juretic N."/>
            <person name="Blackburn G."/>
            <person name="Nisole A."/>
            <person name="Brunet B."/>
            <person name="Brandao M."/>
            <person name="Lumley L."/>
            <person name="Duan J."/>
            <person name="Quan G."/>
            <person name="Lucarotti C.J."/>
            <person name="Roe A.D."/>
            <person name="Sperling F.A.H."/>
            <person name="Levesque R.C."/>
            <person name="Cusson M."/>
        </authorList>
    </citation>
    <scope>NUCLEOTIDE SEQUENCE [LARGE SCALE GENOMIC DNA]</scope>
    <source>
        <strain evidence="1">Glfc:IPQL:Cfum</strain>
    </source>
</reference>
<sequence>MDESWDAENFEPKLPTTLTSSNKWEGEDEEEIVKESWEDEEEEKKDEEKLPPPPPKPKKKIADKIAEKERLEREKKERLTAEKAGEEEMTPEQKLAEKLKRQKLQEESDLRLAMETFGLTDAAGSGKIDSFEPTNKEEFSEFAELLVKKITLYKSQDEFPEFVEDLVKNIIVQILSPSYYARPNNNSPEVTKISNCDVVQSCLPCGVDIKQRGARTRSSGAWLSPALAVLSLANAKNSTTKTKPKRQLDNIRSPQNLQYSLVLPHSRVSQFRSLTSSRKISNAAPRAGKLPPYAVQMEPVVQYSQKDPLYDPNHDNLDDAVVNKNEIYAQPKILNVHDQSGENYGPPYGSLPTAPLYSHGGHPHYYEAPEPIIEIIIKESNETLPSPPAQPIPKKKKEPVHVFYVKYSKDPHSKDKVVYDKPIPAITPPTNEEDEHDHHQDYVTVTPEPLYIPHETTTLRAIIKPESELYHSDSSVKVTFGNEGRHYNSDRREGQTHTENHEETAPRPAIAYPQQPPSHPPLERSASPKPPQYQESPRPSNHPGPTPQTYRHNAQHAQSRIQFQQPYIPNEQQLPRQGPSVSPFRTQTLVPRPLGPSPSPSPHGPFSNSAPGPIGHFSNSGPGLQGPIGPTFPPAFARPNNPPSFHSRQNPTFAPRPQFNGPPRTAFHSGPQRPFHQPQAQPFFDEPKYLQENYHTITTDQVDTAKDQLAPNRQSNFNFIPKPSPSPSPAHFQEHLNRPQHIPVNQQVPQQRPPQQFLESHSKPSFAVSPSRSPFFNLKPSPPQVEDNRPPFHQFTSGQSQPQQPQFSFHQGPHSQLRPTSQIPTQQNIRNQHSFSGPVQNQPSQITHTQFLPQPSSPPLFNFHAQPSPTPEQQNHFHQISPSERPQFGQPLGPSERPFIGQQSNFNDQSNLQHQQNVGQFVPKGGELVAAIPKYEQHITVSGPTADYSSLGQPSQPTPATSQTDERQYREQQQRQNQEQQQQLHQQQYHQQQQLHQQQQQQYQQQQQQQQLQHQQQQQQQHQEQQQQQQQYDAEQEQVRLQLAQNVQKQQEEIQRLQSQLLLAQQQPQQHYQQTQTRNNYNQQQFESSSPKYQYSNERSRQPTYSSSTPSPAYYQSTSRTVEIKPTTQKYVSSTINSISTTPEAKKEEKKKNRPAVELPDEVPDDLRQQLLSSGILDNADISILDYDKVGETPLESLPPDQLANFFSAGGGQQIAASENRPIVVKPNGDFFQSRIDEEDDDDQEIAASENVATYVAPPPTQKQAVEMKVVHFDPKTDQGQNIAKEYVKEDATQLEPVALNDKKYNRYLPLKVSGNQFPLPDILKGRKVTSVVVLAPVETEALNGDHSRAERATSTSLKGIKFVAGDSLQDLLKRPSKENFEKWLETEKKTESDLQSVVLLVLGNDKTSEEKEIFMYDIASGNVNKLSGELSNAFVEAAENNSLSKDIEKLAIEGEGTPEDFNKDENIAEGSENVPLLVDLSGLSLNQEDNNQVSISSGYISSLVDNEFYEALLSKEKMTRGVRRGCVRLRAAVIGIDDEDDSTFTITVDHKTFHFQARDGSERERWVRALEDTILRHGRRERWSRSVPAPTARHGDLERRIAEADAYLQIMIELVSLGLGNTITRHGDLERRIAEADAYLQIMIELVSLGLGNTITRHGDLERRIAEADAYLQIMIELVSLGLGNTIMRHGDLERRIAEADAYLQIMIELVSLGLGNTITRHGDLERRIAEADAYLQIMIELVSKMTIRVSELADPHEKANGQIILDHSNAMLDNIKHSIVLLQIAKGLPTCRRTWSSAPSAASCPLPRTPCR</sequence>
<gene>
    <name evidence="1" type="ORF">MSG28_008452</name>
</gene>
<proteinExistence type="predicted"/>
<dbReference type="Proteomes" id="UP001064048">
    <property type="component" value="Chromosome 14"/>
</dbReference>
<comment type="caution">
    <text evidence="1">The sequence shown here is derived from an EMBL/GenBank/DDBJ whole genome shotgun (WGS) entry which is preliminary data.</text>
</comment>
<evidence type="ECO:0000313" key="2">
    <source>
        <dbReference type="Proteomes" id="UP001064048"/>
    </source>
</evidence>